<sequence>MTQLSQEIVDLVPDHVLGLLSPSEDALMAELSARDADLATLVGDLRDRLLPLDLSATPQPLPAGFTATVLSRIATLPQGALVAPANIPAAPRRLWPGLAAAVVGLAVGLGAATLRPRPAPQVVAVLVDDAGVPQAVVDDYGNDTATVRFVADITVPDDRALQVWTLPSADMGPVSLGVLDGRMAADLRFDDLPDPAAQQLYEVTLEPLGGSPTGRPTGPIIGKGLAAAQTGA</sequence>
<dbReference type="RefSeq" id="WP_089900152.1">
    <property type="nucleotide sequence ID" value="NZ_FOCI01000005.1"/>
</dbReference>
<proteinExistence type="predicted"/>
<dbReference type="GO" id="GO:0005886">
    <property type="term" value="C:plasma membrane"/>
    <property type="evidence" value="ECO:0007669"/>
    <property type="project" value="InterPro"/>
</dbReference>
<dbReference type="EMBL" id="FOCI01000005">
    <property type="protein sequence ID" value="SEM85515.1"/>
    <property type="molecule type" value="Genomic_DNA"/>
</dbReference>
<dbReference type="OrthoDB" id="9816387at2"/>
<name>A0A1H8BRM6_9RHOB</name>
<reference evidence="3 4" key="1">
    <citation type="submission" date="2016-10" db="EMBL/GenBank/DDBJ databases">
        <authorList>
            <person name="de Groot N.N."/>
        </authorList>
    </citation>
    <scope>NUCLEOTIDE SEQUENCE [LARGE SCALE GENOMIC DNA]</scope>
    <source>
        <strain evidence="3 4">DSM 16213</strain>
    </source>
</reference>
<gene>
    <name evidence="3" type="ORF">SAMN04488003_105146</name>
</gene>
<evidence type="ECO:0000259" key="2">
    <source>
        <dbReference type="Pfam" id="PF10099"/>
    </source>
</evidence>
<keyword evidence="4" id="KW-1185">Reference proteome</keyword>
<organism evidence="3 4">
    <name type="scientific">Loktanella fryxellensis</name>
    <dbReference type="NCBI Taxonomy" id="245187"/>
    <lineage>
        <taxon>Bacteria</taxon>
        <taxon>Pseudomonadati</taxon>
        <taxon>Pseudomonadota</taxon>
        <taxon>Alphaproteobacteria</taxon>
        <taxon>Rhodobacterales</taxon>
        <taxon>Roseobacteraceae</taxon>
        <taxon>Loktanella</taxon>
    </lineage>
</organism>
<evidence type="ECO:0000256" key="1">
    <source>
        <dbReference type="SAM" id="MobiDB-lite"/>
    </source>
</evidence>
<feature type="domain" description="Anti-sigma K factor RskA C-terminal" evidence="2">
    <location>
        <begin position="97"/>
        <end position="220"/>
    </location>
</feature>
<evidence type="ECO:0000313" key="4">
    <source>
        <dbReference type="Proteomes" id="UP000199585"/>
    </source>
</evidence>
<dbReference type="Pfam" id="PF10099">
    <property type="entry name" value="RskA_C"/>
    <property type="match status" value="1"/>
</dbReference>
<evidence type="ECO:0000313" key="3">
    <source>
        <dbReference type="EMBL" id="SEM85515.1"/>
    </source>
</evidence>
<dbReference type="InterPro" id="IPR018764">
    <property type="entry name" value="RskA_C"/>
</dbReference>
<accession>A0A1H8BRM6</accession>
<protein>
    <submittedName>
        <fullName evidence="3">Anti-sigma-K factor RskA</fullName>
    </submittedName>
</protein>
<dbReference type="Proteomes" id="UP000199585">
    <property type="component" value="Unassembled WGS sequence"/>
</dbReference>
<dbReference type="AlphaFoldDB" id="A0A1H8BRM6"/>
<feature type="region of interest" description="Disordered" evidence="1">
    <location>
        <begin position="206"/>
        <end position="232"/>
    </location>
</feature>
<dbReference type="STRING" id="245187.SAMN04488003_105146"/>